<dbReference type="InterPro" id="IPR029063">
    <property type="entry name" value="SAM-dependent_MTases_sf"/>
</dbReference>
<dbReference type="AlphaFoldDB" id="A0A8T4C9B1"/>
<dbReference type="Pfam" id="PF08241">
    <property type="entry name" value="Methyltransf_11"/>
    <property type="match status" value="1"/>
</dbReference>
<organism evidence="2 3">
    <name type="scientific">Candidatus Iainarchaeum sp</name>
    <dbReference type="NCBI Taxonomy" id="3101447"/>
    <lineage>
        <taxon>Archaea</taxon>
        <taxon>Candidatus Iainarchaeota</taxon>
        <taxon>Candidatus Iainarchaeia</taxon>
        <taxon>Candidatus Iainarchaeales</taxon>
        <taxon>Candidatus Iainarchaeaceae</taxon>
        <taxon>Candidatus Iainarchaeum</taxon>
    </lineage>
</organism>
<dbReference type="SUPFAM" id="SSF53335">
    <property type="entry name" value="S-adenosyl-L-methionine-dependent methyltransferases"/>
    <property type="match status" value="1"/>
</dbReference>
<reference evidence="2" key="1">
    <citation type="submission" date="2019-03" db="EMBL/GenBank/DDBJ databases">
        <title>Lake Tanganyika Metagenome-Assembled Genomes (MAGs).</title>
        <authorList>
            <person name="Tran P."/>
        </authorList>
    </citation>
    <scope>NUCLEOTIDE SEQUENCE</scope>
    <source>
        <strain evidence="2">M_DeepCast_50m_m2_156</strain>
    </source>
</reference>
<proteinExistence type="predicted"/>
<protein>
    <submittedName>
        <fullName evidence="2">Class I SAM-dependent methyltransferase</fullName>
    </submittedName>
</protein>
<name>A0A8T4C9B1_9ARCH</name>
<keyword evidence="2" id="KW-0489">Methyltransferase</keyword>
<dbReference type="GO" id="GO:0008757">
    <property type="term" value="F:S-adenosylmethionine-dependent methyltransferase activity"/>
    <property type="evidence" value="ECO:0007669"/>
    <property type="project" value="InterPro"/>
</dbReference>
<feature type="domain" description="Methyltransferase type 11" evidence="1">
    <location>
        <begin position="52"/>
        <end position="145"/>
    </location>
</feature>
<dbReference type="GO" id="GO:0032259">
    <property type="term" value="P:methylation"/>
    <property type="evidence" value="ECO:0007669"/>
    <property type="project" value="UniProtKB-KW"/>
</dbReference>
<dbReference type="InterPro" id="IPR013216">
    <property type="entry name" value="Methyltransf_11"/>
</dbReference>
<gene>
    <name evidence="2" type="ORF">FJY86_00165</name>
</gene>
<sequence>MARIDHLYMPDENMDSLYTSQNALVRFVHSQRLDKIVEFVAKANLPKGARILDAGCGEGHLIQRFHQQMPLHEYFGVDIMDNAVRQSHERVPFAQVKRMDLDSLQFPDNYFDVVTCTEVLEHVYEYQDVIAELTRVLKPNGLLIITHPNEVLWTFSRLLLGRRPLRVPDHVNAFVPGFMKRRVGLRVMAQQNLPFGLPFGLSLTCLLAFQKK</sequence>
<evidence type="ECO:0000313" key="2">
    <source>
        <dbReference type="EMBL" id="MBM3281745.1"/>
    </source>
</evidence>
<keyword evidence="2" id="KW-0808">Transferase</keyword>
<evidence type="ECO:0000259" key="1">
    <source>
        <dbReference type="Pfam" id="PF08241"/>
    </source>
</evidence>
<dbReference type="PANTHER" id="PTHR43861">
    <property type="entry name" value="TRANS-ACONITATE 2-METHYLTRANSFERASE-RELATED"/>
    <property type="match status" value="1"/>
</dbReference>
<accession>A0A8T4C9B1</accession>
<dbReference type="Proteomes" id="UP000774699">
    <property type="component" value="Unassembled WGS sequence"/>
</dbReference>
<evidence type="ECO:0000313" key="3">
    <source>
        <dbReference type="Proteomes" id="UP000774699"/>
    </source>
</evidence>
<comment type="caution">
    <text evidence="2">The sequence shown here is derived from an EMBL/GenBank/DDBJ whole genome shotgun (WGS) entry which is preliminary data.</text>
</comment>
<dbReference type="Gene3D" id="3.40.50.150">
    <property type="entry name" value="Vaccinia Virus protein VP39"/>
    <property type="match status" value="1"/>
</dbReference>
<dbReference type="EMBL" id="VGJJ01000001">
    <property type="protein sequence ID" value="MBM3281745.1"/>
    <property type="molecule type" value="Genomic_DNA"/>
</dbReference>
<dbReference type="CDD" id="cd02440">
    <property type="entry name" value="AdoMet_MTases"/>
    <property type="match status" value="1"/>
</dbReference>